<dbReference type="KEGG" id="pnp:IJ22_01560"/>
<evidence type="ECO:0000313" key="1">
    <source>
        <dbReference type="EMBL" id="ALS20548.1"/>
    </source>
</evidence>
<dbReference type="STRING" id="162209.IJ22_01560"/>
<proteinExistence type="predicted"/>
<protein>
    <submittedName>
        <fullName evidence="1">Uncharacterized protein</fullName>
    </submittedName>
</protein>
<sequence precursor="true">MRRRHWFGLSSVLLMMLMSATVLAHESQETHASEHHARVGQLFYLEGTFDHIGSDPVEVRFQAVKLEDGAHILSLQNRSNDGSYKFGMQFFDGTEHEITVQAIHPANGSVLAEKKTTVGVEAFHPPMSVKIKTMIFLLATIAIGMAAGVGLSAIWKAQRLSKGGDSHVTELHA</sequence>
<dbReference type="OrthoDB" id="2599675at2"/>
<evidence type="ECO:0000313" key="2">
    <source>
        <dbReference type="Proteomes" id="UP000061660"/>
    </source>
</evidence>
<dbReference type="RefSeq" id="WP_062406479.1">
    <property type="nucleotide sequence ID" value="NZ_BJCS01000008.1"/>
</dbReference>
<organism evidence="1 2">
    <name type="scientific">Paenibacillus naphthalenovorans</name>
    <dbReference type="NCBI Taxonomy" id="162209"/>
    <lineage>
        <taxon>Bacteria</taxon>
        <taxon>Bacillati</taxon>
        <taxon>Bacillota</taxon>
        <taxon>Bacilli</taxon>
        <taxon>Bacillales</taxon>
        <taxon>Paenibacillaceae</taxon>
        <taxon>Paenibacillus</taxon>
    </lineage>
</organism>
<accession>A0A0U2VWB0</accession>
<dbReference type="AlphaFoldDB" id="A0A0U2VWB0"/>
<reference evidence="2" key="1">
    <citation type="submission" date="2015-12" db="EMBL/GenBank/DDBJ databases">
        <title>Complete genome sequences of two moderately thermophilic Paenibacillus species.</title>
        <authorList>
            <person name="Butler R.III."/>
            <person name="Wang J."/>
            <person name="Stark B.C."/>
            <person name="Pombert J.-F."/>
        </authorList>
    </citation>
    <scope>NUCLEOTIDE SEQUENCE [LARGE SCALE GENOMIC DNA]</scope>
    <source>
        <strain evidence="2">32O-Y</strain>
    </source>
</reference>
<keyword evidence="2" id="KW-1185">Reference proteome</keyword>
<gene>
    <name evidence="1" type="ORF">IJ22_01560</name>
</gene>
<dbReference type="Proteomes" id="UP000061660">
    <property type="component" value="Chromosome"/>
</dbReference>
<dbReference type="EMBL" id="CP013652">
    <property type="protein sequence ID" value="ALS20548.1"/>
    <property type="molecule type" value="Genomic_DNA"/>
</dbReference>
<dbReference type="PATRIC" id="fig|162209.4.peg.157"/>
<name>A0A0U2VWB0_9BACL</name>
<reference evidence="1 2" key="2">
    <citation type="journal article" date="2016" name="Genome Announc.">
        <title>Complete Genome Sequences of Two Interactive Moderate Thermophiles, Paenibacillus napthalenovorans 32O-Y and Paenibacillus sp. 32O-W.</title>
        <authorList>
            <person name="Butler R.R.III."/>
            <person name="Wang J."/>
            <person name="Stark B.C."/>
            <person name="Pombert J.F."/>
        </authorList>
    </citation>
    <scope>NUCLEOTIDE SEQUENCE [LARGE SCALE GENOMIC DNA]</scope>
    <source>
        <strain evidence="1 2">32O-Y</strain>
    </source>
</reference>